<dbReference type="InterPro" id="IPR053151">
    <property type="entry name" value="RNase_H-like"/>
</dbReference>
<dbReference type="CDD" id="cd06222">
    <property type="entry name" value="RNase_H_like"/>
    <property type="match status" value="1"/>
</dbReference>
<dbReference type="InterPro" id="IPR002156">
    <property type="entry name" value="RNaseH_domain"/>
</dbReference>
<name>A0AAW1X0V6_RUBAR</name>
<dbReference type="Pfam" id="PF13456">
    <property type="entry name" value="RVT_3"/>
    <property type="match status" value="1"/>
</dbReference>
<accession>A0AAW1X0V6</accession>
<dbReference type="EMBL" id="JBEDUW010000005">
    <property type="protein sequence ID" value="KAK9930541.1"/>
    <property type="molecule type" value="Genomic_DNA"/>
</dbReference>
<dbReference type="PANTHER" id="PTHR47723">
    <property type="entry name" value="OS05G0353850 PROTEIN"/>
    <property type="match status" value="1"/>
</dbReference>
<evidence type="ECO:0000313" key="2">
    <source>
        <dbReference type="EMBL" id="KAK9930541.1"/>
    </source>
</evidence>
<dbReference type="Pfam" id="PF03372">
    <property type="entry name" value="Exo_endo_phos"/>
    <property type="match status" value="1"/>
</dbReference>
<dbReference type="Gene3D" id="3.60.10.10">
    <property type="entry name" value="Endonuclease/exonuclease/phosphatase"/>
    <property type="match status" value="1"/>
</dbReference>
<feature type="domain" description="RNase H type-1" evidence="1">
    <location>
        <begin position="743"/>
        <end position="873"/>
    </location>
</feature>
<dbReference type="GO" id="GO:0004523">
    <property type="term" value="F:RNA-DNA hybrid ribonuclease activity"/>
    <property type="evidence" value="ECO:0007669"/>
    <property type="project" value="InterPro"/>
</dbReference>
<gene>
    <name evidence="2" type="ORF">M0R45_027578</name>
</gene>
<dbReference type="InterPro" id="IPR026960">
    <property type="entry name" value="RVT-Znf"/>
</dbReference>
<proteinExistence type="predicted"/>
<dbReference type="SUPFAM" id="SSF56219">
    <property type="entry name" value="DNase I-like"/>
    <property type="match status" value="1"/>
</dbReference>
<dbReference type="AlphaFoldDB" id="A0AAW1X0V6"/>
<protein>
    <recommendedName>
        <fullName evidence="1">RNase H type-1 domain-containing protein</fullName>
    </recommendedName>
</protein>
<dbReference type="PROSITE" id="PS50879">
    <property type="entry name" value="RNASE_H_1"/>
    <property type="match status" value="1"/>
</dbReference>
<dbReference type="Pfam" id="PF13966">
    <property type="entry name" value="zf-RVT"/>
    <property type="match status" value="1"/>
</dbReference>
<evidence type="ECO:0000259" key="1">
    <source>
        <dbReference type="PROSITE" id="PS50879"/>
    </source>
</evidence>
<dbReference type="Proteomes" id="UP001457282">
    <property type="component" value="Unassembled WGS sequence"/>
</dbReference>
<evidence type="ECO:0000313" key="3">
    <source>
        <dbReference type="Proteomes" id="UP001457282"/>
    </source>
</evidence>
<dbReference type="GO" id="GO:0003676">
    <property type="term" value="F:nucleic acid binding"/>
    <property type="evidence" value="ECO:0007669"/>
    <property type="project" value="InterPro"/>
</dbReference>
<dbReference type="PANTHER" id="PTHR47723:SF23">
    <property type="entry name" value="REVERSE TRANSCRIPTASE-LIKE PROTEIN"/>
    <property type="match status" value="1"/>
</dbReference>
<organism evidence="2 3">
    <name type="scientific">Rubus argutus</name>
    <name type="common">Southern blackberry</name>
    <dbReference type="NCBI Taxonomy" id="59490"/>
    <lineage>
        <taxon>Eukaryota</taxon>
        <taxon>Viridiplantae</taxon>
        <taxon>Streptophyta</taxon>
        <taxon>Embryophyta</taxon>
        <taxon>Tracheophyta</taxon>
        <taxon>Spermatophyta</taxon>
        <taxon>Magnoliopsida</taxon>
        <taxon>eudicotyledons</taxon>
        <taxon>Gunneridae</taxon>
        <taxon>Pentapetalae</taxon>
        <taxon>rosids</taxon>
        <taxon>fabids</taxon>
        <taxon>Rosales</taxon>
        <taxon>Rosaceae</taxon>
        <taxon>Rosoideae</taxon>
        <taxon>Rosoideae incertae sedis</taxon>
        <taxon>Rubus</taxon>
    </lineage>
</organism>
<dbReference type="InterPro" id="IPR036691">
    <property type="entry name" value="Endo/exonu/phosph_ase_sf"/>
</dbReference>
<dbReference type="SUPFAM" id="SSF53098">
    <property type="entry name" value="Ribonuclease H-like"/>
    <property type="match status" value="1"/>
</dbReference>
<dbReference type="Gene3D" id="3.30.420.10">
    <property type="entry name" value="Ribonuclease H-like superfamily/Ribonuclease H"/>
    <property type="match status" value="1"/>
</dbReference>
<dbReference type="InterPro" id="IPR005135">
    <property type="entry name" value="Endo/exonuclease/phosphatase"/>
</dbReference>
<dbReference type="InterPro" id="IPR036397">
    <property type="entry name" value="RNaseH_sf"/>
</dbReference>
<dbReference type="InterPro" id="IPR044730">
    <property type="entry name" value="RNase_H-like_dom_plant"/>
</dbReference>
<reference evidence="2 3" key="1">
    <citation type="journal article" date="2023" name="G3 (Bethesda)">
        <title>A chromosome-length genome assembly and annotation of blackberry (Rubus argutus, cv. 'Hillquist').</title>
        <authorList>
            <person name="Bruna T."/>
            <person name="Aryal R."/>
            <person name="Dudchenko O."/>
            <person name="Sargent D.J."/>
            <person name="Mead D."/>
            <person name="Buti M."/>
            <person name="Cavallini A."/>
            <person name="Hytonen T."/>
            <person name="Andres J."/>
            <person name="Pham M."/>
            <person name="Weisz D."/>
            <person name="Mascagni F."/>
            <person name="Usai G."/>
            <person name="Natali L."/>
            <person name="Bassil N."/>
            <person name="Fernandez G.E."/>
            <person name="Lomsadze A."/>
            <person name="Armour M."/>
            <person name="Olukolu B."/>
            <person name="Poorten T."/>
            <person name="Britton C."/>
            <person name="Davik J."/>
            <person name="Ashrafi H."/>
            <person name="Aiden E.L."/>
            <person name="Borodovsky M."/>
            <person name="Worthington M."/>
        </authorList>
    </citation>
    <scope>NUCLEOTIDE SEQUENCE [LARGE SCALE GENOMIC DNA]</scope>
    <source>
        <strain evidence="2">PI 553951</strain>
    </source>
</reference>
<sequence>MKTIFWNIRGLANSSTQRTLRSLVKHHSPDFLCLAEPMTVITKIKQSFWRSIGMNLIGVNERGQLFPNIWLFCSTNVLSPLIISSSSQHIFLQFNVGRVPHGMVFVYAATTVVDRRPLWLSLAQVCSAFSGPLLILGDFNSILGAHEKSGGNLPRCVSCDEFQAMVDTCGLILLDLKGSPFTWTNGRGLSSHIEMLLDRCFCSLPWLDAWPLTSCSTLVRHCSDHNPILVVFEKYTSQGPSPFRFQQLWVQHPQFLSIVSSAWSSVNVYGCPQFILQQKLKFLKPLLKDWNRTVFGNVDLVVDLARISLEKIQLDISEAGFTDDRHNKEIEAHNVLANALLIQDQFWSSKAREKWVRDGDRNTGYYQRIAKIRRAQSFISHLRIGSNLQTDVSLLRQHVVDYFTKAFTNDGCSVDTGLVSKLIPSLVTVAENDCLTATPTPDEIKVVAFSMDPDSAPGPDGFSGHFYRSCWDFIGSDVVNAVCYFFESGFIQPNLNCSFVALLPKALCAPIWNDVVRTTLPCKVGLDDRLIWKSAKDGNLTVALAYDLKHTRLPRVPWARFVWHPSFRPRNSIILWKYLHRRLLTNDVLQRRGFQLSSVCSLSHHGVETSHHLFFNCSFAAAIWWNLLNMFQVNSLFTDLYSFFSYPIGHGFCSQLSVIWWGMIGAGFYAIWHARNALRFQNSILSASALLHSIRLQLQEINLLSKGTMKNSVDDLCILRRIGILGRPSKAPKIIEVIWQSPSVFQVKINTDGAARGSPGLAGFGGIFRDHLGRVLGCFAGSLGTAYALEAELHAVVHAIHLASLKGWTSLWIESDSTLVIHFLSSINNKVPWRYSTIWFNCRALLASMSVKISHVYREGNQVADCLANFGVDQVGTLWWDSCPPCALSAYCHDLVGLPNYRFRL</sequence>
<keyword evidence="3" id="KW-1185">Reference proteome</keyword>
<dbReference type="InterPro" id="IPR012337">
    <property type="entry name" value="RNaseH-like_sf"/>
</dbReference>
<comment type="caution">
    <text evidence="2">The sequence shown here is derived from an EMBL/GenBank/DDBJ whole genome shotgun (WGS) entry which is preliminary data.</text>
</comment>